<reference evidence="2 3" key="1">
    <citation type="submission" date="2022-04" db="EMBL/GenBank/DDBJ databases">
        <title>Pseudomonas knackmussii B09-2.</title>
        <authorList>
            <person name="Deng Y."/>
        </authorList>
    </citation>
    <scope>NUCLEOTIDE SEQUENCE [LARGE SCALE GENOMIC DNA]</scope>
    <source>
        <strain evidence="2 3">B09-2</strain>
    </source>
</reference>
<dbReference type="Proteomes" id="UP000831189">
    <property type="component" value="Chromosome"/>
</dbReference>
<keyword evidence="3" id="KW-1185">Reference proteome</keyword>
<organism evidence="2 3">
    <name type="scientific">Pseudomonas knackmussii</name>
    <dbReference type="NCBI Taxonomy" id="65741"/>
    <lineage>
        <taxon>Bacteria</taxon>
        <taxon>Pseudomonadati</taxon>
        <taxon>Pseudomonadota</taxon>
        <taxon>Gammaproteobacteria</taxon>
        <taxon>Pseudomonadales</taxon>
        <taxon>Pseudomonadaceae</taxon>
        <taxon>Pseudomonas</taxon>
    </lineage>
</organism>
<dbReference type="EMBL" id="CP096208">
    <property type="protein sequence ID" value="UPQ83614.1"/>
    <property type="molecule type" value="Genomic_DNA"/>
</dbReference>
<evidence type="ECO:0000313" key="2">
    <source>
        <dbReference type="EMBL" id="UPQ83614.1"/>
    </source>
</evidence>
<dbReference type="Gene3D" id="3.30.870.10">
    <property type="entry name" value="Endonuclease Chain A"/>
    <property type="match status" value="1"/>
</dbReference>
<name>A0ABY4KSE8_9PSED</name>
<dbReference type="Pfam" id="PF13091">
    <property type="entry name" value="PLDc_2"/>
    <property type="match status" value="1"/>
</dbReference>
<dbReference type="SUPFAM" id="SSF56024">
    <property type="entry name" value="Phospholipase D/nuclease"/>
    <property type="match status" value="1"/>
</dbReference>
<evidence type="ECO:0000313" key="3">
    <source>
        <dbReference type="Proteomes" id="UP000831189"/>
    </source>
</evidence>
<dbReference type="NCBIfam" id="NF041068">
    <property type="entry name" value="DpdK"/>
    <property type="match status" value="1"/>
</dbReference>
<sequence length="175" mass="20190">MNDQRQIFLHGPLGRRQFREVLGGLMAGLLLRPEPIWLVSPWLSDFPVLDNCSGQWDALEPGWGSREVSFNEVLARAVNGGCRLRVVTRDDVYSRRFVQQLSGRLVADQDFCYQYSDQVHTKGLLTKSCFLKGSMNYTWSGTNRNDEHVMLTNNPQIISEALLEFEDYYRFEAYS</sequence>
<dbReference type="InterPro" id="IPR025202">
    <property type="entry name" value="PLD-like_dom"/>
</dbReference>
<gene>
    <name evidence="2" type="ORF">M0M42_04185</name>
</gene>
<evidence type="ECO:0000259" key="1">
    <source>
        <dbReference type="Pfam" id="PF13091"/>
    </source>
</evidence>
<proteinExistence type="predicted"/>
<feature type="domain" description="Phospholipase D-like" evidence="1">
    <location>
        <begin position="72"/>
        <end position="167"/>
    </location>
</feature>
<accession>A0ABY4KSE8</accession>
<protein>
    <submittedName>
        <fullName evidence="2">Phospholipase D-like domain-containing protein</fullName>
    </submittedName>
</protein>